<protein>
    <submittedName>
        <fullName evidence="2">Uncharacterized protein</fullName>
    </submittedName>
</protein>
<keyword evidence="1" id="KW-0479">Metal-binding</keyword>
<dbReference type="SUPFAM" id="SSF51556">
    <property type="entry name" value="Metallo-dependent hydrolases"/>
    <property type="match status" value="1"/>
</dbReference>
<dbReference type="InterPro" id="IPR001130">
    <property type="entry name" value="TatD-like"/>
</dbReference>
<dbReference type="Proteomes" id="UP000788993">
    <property type="component" value="Unassembled WGS sequence"/>
</dbReference>
<feature type="binding site" evidence="1">
    <location>
        <position position="217"/>
    </location>
    <ligand>
        <name>a divalent metal cation</name>
        <dbReference type="ChEBI" id="CHEBI:60240"/>
        <label>2</label>
    </ligand>
</feature>
<proteinExistence type="predicted"/>
<dbReference type="Pfam" id="PF01026">
    <property type="entry name" value="TatD_DNase"/>
    <property type="match status" value="1"/>
</dbReference>
<dbReference type="Gene3D" id="3.20.20.140">
    <property type="entry name" value="Metal-dependent hydrolases"/>
    <property type="match status" value="1"/>
</dbReference>
<feature type="binding site" evidence="1">
    <location>
        <position position="270"/>
    </location>
    <ligand>
        <name>a divalent metal cation</name>
        <dbReference type="ChEBI" id="CHEBI:60240"/>
        <label>1</label>
    </ligand>
</feature>
<reference evidence="2" key="2">
    <citation type="submission" date="2021-01" db="EMBL/GenBank/DDBJ databases">
        <authorList>
            <person name="Schikora-Tamarit M.A."/>
        </authorList>
    </citation>
    <scope>NUCLEOTIDE SEQUENCE</scope>
    <source>
        <strain evidence="2">NCAIM Y.01608</strain>
    </source>
</reference>
<dbReference type="PANTHER" id="PTHR47345:SF1">
    <property type="entry name" value="CUT9-INTERACTING PROTEIN SCN1"/>
    <property type="match status" value="1"/>
</dbReference>
<organism evidence="2 3">
    <name type="scientific">Ogataea polymorpha</name>
    <dbReference type="NCBI Taxonomy" id="460523"/>
    <lineage>
        <taxon>Eukaryota</taxon>
        <taxon>Fungi</taxon>
        <taxon>Dikarya</taxon>
        <taxon>Ascomycota</taxon>
        <taxon>Saccharomycotina</taxon>
        <taxon>Pichiomycetes</taxon>
        <taxon>Pichiales</taxon>
        <taxon>Pichiaceae</taxon>
        <taxon>Ogataea</taxon>
    </lineage>
</organism>
<feature type="binding site" evidence="1">
    <location>
        <position position="16"/>
    </location>
    <ligand>
        <name>a divalent metal cation</name>
        <dbReference type="ChEBI" id="CHEBI:60240"/>
        <label>1</label>
    </ligand>
</feature>
<gene>
    <name evidence="2" type="ORF">OGATHE_000938</name>
</gene>
<dbReference type="GO" id="GO:0016788">
    <property type="term" value="F:hydrolase activity, acting on ester bonds"/>
    <property type="evidence" value="ECO:0007669"/>
    <property type="project" value="InterPro"/>
</dbReference>
<name>A0A9P8TG27_9ASCO</name>
<keyword evidence="3" id="KW-1185">Reference proteome</keyword>
<dbReference type="PANTHER" id="PTHR47345">
    <property type="entry name" value="CUT9-INTERACTING PROTEIN SCN1"/>
    <property type="match status" value="1"/>
</dbReference>
<feature type="binding site" evidence="1">
    <location>
        <position position="192"/>
    </location>
    <ligand>
        <name>a divalent metal cation</name>
        <dbReference type="ChEBI" id="CHEBI:60240"/>
        <label>2</label>
    </ligand>
</feature>
<feature type="binding site" evidence="1">
    <location>
        <position position="14"/>
    </location>
    <ligand>
        <name>a divalent metal cation</name>
        <dbReference type="ChEBI" id="CHEBI:60240"/>
        <label>1</label>
    </ligand>
</feature>
<comment type="caution">
    <text evidence="2">The sequence shown here is derived from an EMBL/GenBank/DDBJ whole genome shotgun (WGS) entry which is preliminary data.</text>
</comment>
<evidence type="ECO:0000256" key="1">
    <source>
        <dbReference type="PIRSR" id="PIRSR005902-1"/>
    </source>
</evidence>
<accession>A0A9P8TG27</accession>
<dbReference type="GO" id="GO:0046872">
    <property type="term" value="F:metal ion binding"/>
    <property type="evidence" value="ECO:0007669"/>
    <property type="project" value="UniProtKB-KW"/>
</dbReference>
<dbReference type="InterPro" id="IPR053044">
    <property type="entry name" value="Metallo-hydrolase/TatD-type"/>
</dbReference>
<evidence type="ECO:0000313" key="2">
    <source>
        <dbReference type="EMBL" id="KAH3677464.1"/>
    </source>
</evidence>
<dbReference type="InterPro" id="IPR032466">
    <property type="entry name" value="Metal_Hydrolase"/>
</dbReference>
<feature type="binding site" evidence="1">
    <location>
        <position position="138"/>
    </location>
    <ligand>
        <name>a divalent metal cation</name>
        <dbReference type="ChEBI" id="CHEBI:60240"/>
        <label>1</label>
    </ligand>
</feature>
<dbReference type="PIRSF" id="PIRSF005902">
    <property type="entry name" value="DNase_TatD"/>
    <property type="match status" value="1"/>
</dbReference>
<dbReference type="AlphaFoldDB" id="A0A9P8TG27"/>
<evidence type="ECO:0000313" key="3">
    <source>
        <dbReference type="Proteomes" id="UP000788993"/>
    </source>
</evidence>
<dbReference type="EMBL" id="JAEUBD010000108">
    <property type="protein sequence ID" value="KAH3677464.1"/>
    <property type="molecule type" value="Genomic_DNA"/>
</dbReference>
<sequence>MNYYSENGRFHDGHCHLSPSINEEAFERFKGVIHCALSRVDKPLVNLMSTNHIDLQFVRQLAMEVPAVFPSYGIHPWYSHLFSVVPVNTEEEKRNHYHQILNPPPSQELLTNLPMPIYLNDHIKTIEQYLEEGGAIGEIGLDKVFRVPYSGFMGPREGLGLSPCRVSMNHQIIIFEAFLRMAQAKNRPVSIHCVGCHGKLLESVQKIIKSSSLVTLHSYSGSYDQFKLWMKKYPNIRLSVSKVLNLDKYKDTLQKISSAAKETTFVLETDLSLDMLFLDAPNKHLELLKTTYEELKSIQGGIDLGSLTSAFEYCIGDQTNN</sequence>
<reference evidence="2" key="1">
    <citation type="journal article" date="2021" name="Open Biol.">
        <title>Shared evolutionary footprints suggest mitochondrial oxidative damage underlies multiple complex I losses in fungi.</title>
        <authorList>
            <person name="Schikora-Tamarit M.A."/>
            <person name="Marcet-Houben M."/>
            <person name="Nosek J."/>
            <person name="Gabaldon T."/>
        </authorList>
    </citation>
    <scope>NUCLEOTIDE SEQUENCE</scope>
    <source>
        <strain evidence="2">NCAIM Y.01608</strain>
    </source>
</reference>